<dbReference type="Pfam" id="PF14588">
    <property type="entry name" value="YjgF_endoribonc"/>
    <property type="match status" value="1"/>
</dbReference>
<dbReference type="EMBL" id="MCHX01000023">
    <property type="protein sequence ID" value="OFJ53560.1"/>
    <property type="molecule type" value="Genomic_DNA"/>
</dbReference>
<proteinExistence type="predicted"/>
<dbReference type="PANTHER" id="PTHR43760:SF1">
    <property type="entry name" value="ENDORIBONUCLEASE L-PSP_CHORISMATE MUTASE-LIKE DOMAIN-CONTAINING PROTEIN"/>
    <property type="match status" value="1"/>
</dbReference>
<sequence>MTVANRLTSMGLAVPVPPAPKGAYFPSRRCGDQLWVSGATARTPDAPALRGVVGADVAPEVARDQAARAALNLLGVVDAAVGLDAVTALLHLRGYVRATTDFDAHPAVLDGASRLLLDAFGDRVGAHARTAIGVASLPGGACVELELVLSVGGATD</sequence>
<accession>A0A1E8Q682</accession>
<evidence type="ECO:0000259" key="1">
    <source>
        <dbReference type="Pfam" id="PF14588"/>
    </source>
</evidence>
<dbReference type="InterPro" id="IPR013813">
    <property type="entry name" value="Endoribo_LPSP/chorism_mut-like"/>
</dbReference>
<dbReference type="RefSeq" id="WP_070353265.1">
    <property type="nucleotide sequence ID" value="NZ_CP043474.1"/>
</dbReference>
<dbReference type="OrthoDB" id="9806229at2"/>
<dbReference type="PANTHER" id="PTHR43760">
    <property type="entry name" value="ENDORIBONUCLEASE-RELATED"/>
    <property type="match status" value="1"/>
</dbReference>
<keyword evidence="3" id="KW-1185">Reference proteome</keyword>
<dbReference type="SUPFAM" id="SSF55298">
    <property type="entry name" value="YjgF-like"/>
    <property type="match status" value="1"/>
</dbReference>
<name>A0A1E8Q682_9MYCO</name>
<evidence type="ECO:0000313" key="3">
    <source>
        <dbReference type="Proteomes" id="UP000178953"/>
    </source>
</evidence>
<evidence type="ECO:0000313" key="2">
    <source>
        <dbReference type="EMBL" id="OFJ53560.1"/>
    </source>
</evidence>
<gene>
    <name evidence="2" type="ORF">BEL07_11680</name>
</gene>
<dbReference type="Gene3D" id="3.30.1330.40">
    <property type="entry name" value="RutC-like"/>
    <property type="match status" value="1"/>
</dbReference>
<comment type="caution">
    <text evidence="2">The sequence shown here is derived from an EMBL/GenBank/DDBJ whole genome shotgun (WGS) entry which is preliminary data.</text>
</comment>
<reference evidence="2 3" key="1">
    <citation type="submission" date="2016-09" db="EMBL/GenBank/DDBJ databases">
        <title>genome sequence of Mycobacterium sp. 739 SCH.</title>
        <authorList>
            <person name="Greninger A.L."/>
            <person name="Qin X."/>
            <person name="Jerome K."/>
            <person name="Vora S."/>
            <person name="Quinn K."/>
        </authorList>
    </citation>
    <scope>NUCLEOTIDE SEQUENCE [LARGE SCALE GENOMIC DNA]</scope>
    <source>
        <strain evidence="2 3">SCH</strain>
    </source>
</reference>
<organism evidence="2 3">
    <name type="scientific">Mycolicibacterium grossiae</name>
    <dbReference type="NCBI Taxonomy" id="1552759"/>
    <lineage>
        <taxon>Bacteria</taxon>
        <taxon>Bacillati</taxon>
        <taxon>Actinomycetota</taxon>
        <taxon>Actinomycetes</taxon>
        <taxon>Mycobacteriales</taxon>
        <taxon>Mycobacteriaceae</taxon>
        <taxon>Mycolicibacterium</taxon>
    </lineage>
</organism>
<protein>
    <submittedName>
        <fullName evidence="2">Translation initiation inhibitor</fullName>
    </submittedName>
</protein>
<feature type="domain" description="Endoribonuclease L-PSP/chorismate mutase-like" evidence="1">
    <location>
        <begin position="5"/>
        <end position="132"/>
    </location>
</feature>
<dbReference type="CDD" id="cd02199">
    <property type="entry name" value="YjgF_YER057c_UK114_like_1"/>
    <property type="match status" value="1"/>
</dbReference>
<dbReference type="Proteomes" id="UP000178953">
    <property type="component" value="Unassembled WGS sequence"/>
</dbReference>
<dbReference type="AlphaFoldDB" id="A0A1E8Q682"/>
<dbReference type="InterPro" id="IPR035959">
    <property type="entry name" value="RutC-like_sf"/>
</dbReference>